<accession>A0A0F5IPZ7</accession>
<gene>
    <name evidence="1" type="ORF">HMPREF1536_05079</name>
</gene>
<name>A0A0F5IPZ7_9BACT</name>
<evidence type="ECO:0000313" key="2">
    <source>
        <dbReference type="Proteomes" id="UP000033035"/>
    </source>
</evidence>
<keyword evidence="2" id="KW-1185">Reference proteome</keyword>
<dbReference type="AlphaFoldDB" id="A0A0F5IPZ7"/>
<dbReference type="GeneID" id="66307622"/>
<sequence>MTHNEAIELLLKEYTSSDKKRLTELFIQTLPIGRIHFGLQVLSKMKTYYVHSYSIYDIPKTGDFYKDERLWIKENKKLFLERKYLSFENMTVEQQREIMDEPTINSCYICSSSFEKDIEKYPFNPKYGVNESDVFHMVQCLQQENRESVNFLYDPKQQKEGLSILKEIFETITSVQESDGIRYVYKLLKKKEFFKHWKKEEKRISVKFAELALQRLLEIMGYLSILHTEKYRGSFYEFNEGCTPRSSRSSDWNYPVDFWRGKNGIDKIAFQYWFGEYDELEKFWKQ</sequence>
<dbReference type="EMBL" id="AQHW01000029">
    <property type="protein sequence ID" value="KKB47435.1"/>
    <property type="molecule type" value="Genomic_DNA"/>
</dbReference>
<protein>
    <submittedName>
        <fullName evidence="1">Uncharacterized protein</fullName>
    </submittedName>
</protein>
<organism evidence="1 2">
    <name type="scientific">Parabacteroides gordonii MS-1 = DSM 23371</name>
    <dbReference type="NCBI Taxonomy" id="1203610"/>
    <lineage>
        <taxon>Bacteria</taxon>
        <taxon>Pseudomonadati</taxon>
        <taxon>Bacteroidota</taxon>
        <taxon>Bacteroidia</taxon>
        <taxon>Bacteroidales</taxon>
        <taxon>Tannerellaceae</taxon>
        <taxon>Parabacteroides</taxon>
    </lineage>
</organism>
<comment type="caution">
    <text evidence="1">The sequence shown here is derived from an EMBL/GenBank/DDBJ whole genome shotgun (WGS) entry which is preliminary data.</text>
</comment>
<dbReference type="STRING" id="1203610.HMPREF1536_05079"/>
<evidence type="ECO:0000313" key="1">
    <source>
        <dbReference type="EMBL" id="KKB47435.1"/>
    </source>
</evidence>
<dbReference type="Proteomes" id="UP000033035">
    <property type="component" value="Unassembled WGS sequence"/>
</dbReference>
<dbReference type="RefSeq" id="WP_028728886.1">
    <property type="nucleotide sequence ID" value="NZ_AUAE01000041.1"/>
</dbReference>
<reference evidence="1 2" key="1">
    <citation type="submission" date="2013-04" db="EMBL/GenBank/DDBJ databases">
        <title>The Genome Sequence of Parabacteroides gordonii DSM 23371.</title>
        <authorList>
            <consortium name="The Broad Institute Genomics Platform"/>
            <person name="Earl A."/>
            <person name="Ward D."/>
            <person name="Feldgarden M."/>
            <person name="Gevers D."/>
            <person name="Martens E."/>
            <person name="Sakamoto M."/>
            <person name="Benno Y."/>
            <person name="Suzuki N."/>
            <person name="Matsunaga N."/>
            <person name="Koshihara K."/>
            <person name="Seki M."/>
            <person name="Komiya H."/>
            <person name="Walker B."/>
            <person name="Young S."/>
            <person name="Zeng Q."/>
            <person name="Gargeya S."/>
            <person name="Fitzgerald M."/>
            <person name="Haas B."/>
            <person name="Abouelleil A."/>
            <person name="Allen A.W."/>
            <person name="Alvarado L."/>
            <person name="Arachchi H.M."/>
            <person name="Berlin A.M."/>
            <person name="Chapman S.B."/>
            <person name="Gainer-Dewar J."/>
            <person name="Goldberg J."/>
            <person name="Griggs A."/>
            <person name="Gujja S."/>
            <person name="Hansen M."/>
            <person name="Howarth C."/>
            <person name="Imamovic A."/>
            <person name="Ireland A."/>
            <person name="Larimer J."/>
            <person name="McCowan C."/>
            <person name="Murphy C."/>
            <person name="Pearson M."/>
            <person name="Poon T.W."/>
            <person name="Priest M."/>
            <person name="Roberts A."/>
            <person name="Saif S."/>
            <person name="Shea T."/>
            <person name="Sisk P."/>
            <person name="Sykes S."/>
            <person name="Wortman J."/>
            <person name="Nusbaum C."/>
            <person name="Birren B."/>
        </authorList>
    </citation>
    <scope>NUCLEOTIDE SEQUENCE [LARGE SCALE GENOMIC DNA]</scope>
    <source>
        <strain evidence="1 2">MS-1</strain>
    </source>
</reference>
<dbReference type="HOGENOM" id="CLU_090898_0_0_10"/>
<proteinExistence type="predicted"/>
<dbReference type="PATRIC" id="fig|1203610.3.peg.5189"/>